<keyword evidence="2" id="KW-0521">NADP</keyword>
<proteinExistence type="inferred from homology"/>
<dbReference type="GO" id="GO:0005737">
    <property type="term" value="C:cytoplasm"/>
    <property type="evidence" value="ECO:0007669"/>
    <property type="project" value="TreeGrafter"/>
</dbReference>
<evidence type="ECO:0000256" key="3">
    <source>
        <dbReference type="ARBA" id="ARBA00023002"/>
    </source>
</evidence>
<dbReference type="InterPro" id="IPR002347">
    <property type="entry name" value="SDR_fam"/>
</dbReference>
<keyword evidence="6" id="KW-1185">Reference proteome</keyword>
<dbReference type="InterPro" id="IPR036291">
    <property type="entry name" value="NAD(P)-bd_dom_sf"/>
</dbReference>
<accession>A0A8H4EKH0</accession>
<dbReference type="EMBL" id="WTPW01000516">
    <property type="protein sequence ID" value="KAF0503179.1"/>
    <property type="molecule type" value="Genomic_DNA"/>
</dbReference>
<comment type="caution">
    <text evidence="5">The sequence shown here is derived from an EMBL/GenBank/DDBJ whole genome shotgun (WGS) entry which is preliminary data.</text>
</comment>
<dbReference type="PANTHER" id="PTHR44229:SF4">
    <property type="entry name" value="15-HYDROXYPROSTAGLANDIN DEHYDROGENASE [NAD(+)]"/>
    <property type="match status" value="1"/>
</dbReference>
<dbReference type="Pfam" id="PF00106">
    <property type="entry name" value="adh_short"/>
    <property type="match status" value="1"/>
</dbReference>
<dbReference type="GO" id="GO:0016616">
    <property type="term" value="F:oxidoreductase activity, acting on the CH-OH group of donors, NAD or NADP as acceptor"/>
    <property type="evidence" value="ECO:0007669"/>
    <property type="project" value="TreeGrafter"/>
</dbReference>
<dbReference type="PROSITE" id="PS00061">
    <property type="entry name" value="ADH_SHORT"/>
    <property type="match status" value="1"/>
</dbReference>
<dbReference type="PRINTS" id="PR00081">
    <property type="entry name" value="GDHRDH"/>
</dbReference>
<dbReference type="Gene3D" id="3.40.50.720">
    <property type="entry name" value="NAD(P)-binding Rossmann-like Domain"/>
    <property type="match status" value="1"/>
</dbReference>
<dbReference type="OrthoDB" id="5840532at2759"/>
<evidence type="ECO:0000256" key="2">
    <source>
        <dbReference type="ARBA" id="ARBA00022857"/>
    </source>
</evidence>
<evidence type="ECO:0000256" key="1">
    <source>
        <dbReference type="ARBA" id="ARBA00006484"/>
    </source>
</evidence>
<name>A0A8H4EKH0_GIGMA</name>
<protein>
    <submittedName>
        <fullName evidence="5">NADP-binding protein</fullName>
    </submittedName>
</protein>
<evidence type="ECO:0000313" key="5">
    <source>
        <dbReference type="EMBL" id="KAF0503179.1"/>
    </source>
</evidence>
<reference evidence="5 6" key="1">
    <citation type="journal article" date="2019" name="Environ. Microbiol.">
        <title>At the nexus of three kingdoms: the genome of the mycorrhizal fungus Gigaspora margarita provides insights into plant, endobacterial and fungal interactions.</title>
        <authorList>
            <person name="Venice F."/>
            <person name="Ghignone S."/>
            <person name="Salvioli di Fossalunga A."/>
            <person name="Amselem J."/>
            <person name="Novero M."/>
            <person name="Xianan X."/>
            <person name="Sedzielewska Toro K."/>
            <person name="Morin E."/>
            <person name="Lipzen A."/>
            <person name="Grigoriev I.V."/>
            <person name="Henrissat B."/>
            <person name="Martin F.M."/>
            <person name="Bonfante P."/>
        </authorList>
    </citation>
    <scope>NUCLEOTIDE SEQUENCE [LARGE SCALE GENOMIC DNA]</scope>
    <source>
        <strain evidence="5 6">BEG34</strain>
    </source>
</reference>
<comment type="similarity">
    <text evidence="1 4">Belongs to the short-chain dehydrogenases/reductases (SDR) family.</text>
</comment>
<dbReference type="InterPro" id="IPR020904">
    <property type="entry name" value="Sc_DH/Rdtase_CS"/>
</dbReference>
<dbReference type="PANTHER" id="PTHR44229">
    <property type="entry name" value="15-HYDROXYPROSTAGLANDIN DEHYDROGENASE [NAD(+)]"/>
    <property type="match status" value="1"/>
</dbReference>
<dbReference type="FunFam" id="3.40.50.720:FF:000084">
    <property type="entry name" value="Short-chain dehydrogenase reductase"/>
    <property type="match status" value="1"/>
</dbReference>
<evidence type="ECO:0000256" key="4">
    <source>
        <dbReference type="RuleBase" id="RU000363"/>
    </source>
</evidence>
<evidence type="ECO:0000313" key="6">
    <source>
        <dbReference type="Proteomes" id="UP000439903"/>
    </source>
</evidence>
<dbReference type="PRINTS" id="PR00080">
    <property type="entry name" value="SDRFAMILY"/>
</dbReference>
<dbReference type="SUPFAM" id="SSF51735">
    <property type="entry name" value="NAD(P)-binding Rossmann-fold domains"/>
    <property type="match status" value="1"/>
</dbReference>
<sequence>MFFSFVHTIKVYSIIKKKIMQIRNKIVIITGGANGIGAALARRLASEGAQVVIGDIDGKSGQKLINELNQNYKINAAFVFCDVTNFDHLYQLFDTVQNTFGGIDIVCNNAGIGQFGEFYDQTDNWIKTIDTNLNAVIKGTQLGIQFLKKRGGGVIINTASLAGIYPAKFLPIYSAAKHGVIGFTKSLCELNDTDNIRVNAVAPGFVDTHLVQNISKIMPKIAQSVEKLGLIPMDEVINAYITIIQDDKLMGDTIMIPNKNNSQIISKSFVEDLKPCD</sequence>
<organism evidence="5 6">
    <name type="scientific">Gigaspora margarita</name>
    <dbReference type="NCBI Taxonomy" id="4874"/>
    <lineage>
        <taxon>Eukaryota</taxon>
        <taxon>Fungi</taxon>
        <taxon>Fungi incertae sedis</taxon>
        <taxon>Mucoromycota</taxon>
        <taxon>Glomeromycotina</taxon>
        <taxon>Glomeromycetes</taxon>
        <taxon>Diversisporales</taxon>
        <taxon>Gigasporaceae</taxon>
        <taxon>Gigaspora</taxon>
    </lineage>
</organism>
<dbReference type="Proteomes" id="UP000439903">
    <property type="component" value="Unassembled WGS sequence"/>
</dbReference>
<gene>
    <name evidence="5" type="ORF">F8M41_019677</name>
</gene>
<dbReference type="AlphaFoldDB" id="A0A8H4EKH0"/>
<keyword evidence="3" id="KW-0560">Oxidoreductase</keyword>